<evidence type="ECO:0000313" key="9">
    <source>
        <dbReference type="Proteomes" id="UP000248410"/>
    </source>
</evidence>
<dbReference type="PANTHER" id="PTHR42709:SF6">
    <property type="entry name" value="UNDECAPRENYL PHOSPHATE TRANSPORTER A"/>
    <property type="match status" value="1"/>
</dbReference>
<feature type="transmembrane region" description="Helical" evidence="6">
    <location>
        <begin position="170"/>
        <end position="189"/>
    </location>
</feature>
<evidence type="ECO:0000256" key="5">
    <source>
        <dbReference type="ARBA" id="ARBA00023136"/>
    </source>
</evidence>
<dbReference type="Pfam" id="PF09335">
    <property type="entry name" value="VTT_dom"/>
    <property type="match status" value="1"/>
</dbReference>
<keyword evidence="5 6" id="KW-0472">Membrane</keyword>
<dbReference type="AlphaFoldDB" id="A0A2U9IPV4"/>
<gene>
    <name evidence="8" type="ORF">DFR86_11185</name>
</gene>
<dbReference type="KEGG" id="asul:DFR86_11185"/>
<keyword evidence="2" id="KW-1003">Cell membrane</keyword>
<evidence type="ECO:0000256" key="2">
    <source>
        <dbReference type="ARBA" id="ARBA00022475"/>
    </source>
</evidence>
<proteinExistence type="predicted"/>
<dbReference type="EMBL" id="CP029288">
    <property type="protein sequence ID" value="AWR98042.1"/>
    <property type="molecule type" value="Genomic_DNA"/>
</dbReference>
<keyword evidence="4 6" id="KW-1133">Transmembrane helix</keyword>
<dbReference type="InterPro" id="IPR051311">
    <property type="entry name" value="DedA_domain"/>
</dbReference>
<dbReference type="Proteomes" id="UP000248410">
    <property type="component" value="Chromosome"/>
</dbReference>
<name>A0A2U9IPV4_9CREN</name>
<keyword evidence="9" id="KW-1185">Reference proteome</keyword>
<protein>
    <submittedName>
        <fullName evidence="8">DedA family protein</fullName>
    </submittedName>
</protein>
<evidence type="ECO:0000313" key="8">
    <source>
        <dbReference type="EMBL" id="AWR98042.1"/>
    </source>
</evidence>
<comment type="subcellular location">
    <subcellularLocation>
        <location evidence="1">Cell membrane</location>
        <topology evidence="1">Multi-pass membrane protein</topology>
    </subcellularLocation>
</comment>
<keyword evidence="3 6" id="KW-0812">Transmembrane</keyword>
<reference evidence="8 9" key="1">
    <citation type="submission" date="2018-05" db="EMBL/GenBank/DDBJ databases">
        <title>Complete Genome Sequences of Extremely Thermoacidophilic, Metal-Mobilizing Type-Strain Members of the Archaeal Family Sulfolobaceae: Acidianus brierleyi DSM-1651T, Acidianus sulfidivorans DSM-18786T, Metallosphaera hakonensis DSM-7519T, and Metallosphaera prunae DSM-10039T.</title>
        <authorList>
            <person name="Counts J.A."/>
            <person name="Kelly R.M."/>
        </authorList>
    </citation>
    <scope>NUCLEOTIDE SEQUENCE [LARGE SCALE GENOMIC DNA]</scope>
    <source>
        <strain evidence="8 9">JP7</strain>
    </source>
</reference>
<dbReference type="GO" id="GO:0005886">
    <property type="term" value="C:plasma membrane"/>
    <property type="evidence" value="ECO:0007669"/>
    <property type="project" value="UniProtKB-SubCell"/>
</dbReference>
<sequence>MYVFQGLTGYLTILGLMILEGIGFPVPSEIIMPLAGYYSHQGSLNLVFSILIGTLGSMGGSVIDYFIALKLGLPFLKKYGKMFRLSEDKLEKLSIWFNKHGEVSVFSLRFVPEIRALISFPAGIAAMGLIKFLIFSFGGQIIWDSALSVLGYVFYNQINYVITLAEKLDYYIFGVFVLVVIIGIAYWWIKNRKR</sequence>
<feature type="domain" description="VTT" evidence="7">
    <location>
        <begin position="26"/>
        <end position="152"/>
    </location>
</feature>
<feature type="transmembrane region" description="Helical" evidence="6">
    <location>
        <begin position="46"/>
        <end position="68"/>
    </location>
</feature>
<organism evidence="8 9">
    <name type="scientific">Acidianus sulfidivorans JP7</name>
    <dbReference type="NCBI Taxonomy" id="619593"/>
    <lineage>
        <taxon>Archaea</taxon>
        <taxon>Thermoproteota</taxon>
        <taxon>Thermoprotei</taxon>
        <taxon>Sulfolobales</taxon>
        <taxon>Sulfolobaceae</taxon>
        <taxon>Acidianus</taxon>
    </lineage>
</organism>
<dbReference type="PANTHER" id="PTHR42709">
    <property type="entry name" value="ALKALINE PHOSPHATASE LIKE PROTEIN"/>
    <property type="match status" value="1"/>
</dbReference>
<dbReference type="InterPro" id="IPR032816">
    <property type="entry name" value="VTT_dom"/>
</dbReference>
<evidence type="ECO:0000256" key="1">
    <source>
        <dbReference type="ARBA" id="ARBA00004651"/>
    </source>
</evidence>
<feature type="transmembrane region" description="Helical" evidence="6">
    <location>
        <begin position="7"/>
        <end position="26"/>
    </location>
</feature>
<evidence type="ECO:0000259" key="7">
    <source>
        <dbReference type="Pfam" id="PF09335"/>
    </source>
</evidence>
<evidence type="ECO:0000256" key="6">
    <source>
        <dbReference type="SAM" id="Phobius"/>
    </source>
</evidence>
<evidence type="ECO:0000256" key="4">
    <source>
        <dbReference type="ARBA" id="ARBA00022989"/>
    </source>
</evidence>
<evidence type="ECO:0000256" key="3">
    <source>
        <dbReference type="ARBA" id="ARBA00022692"/>
    </source>
</evidence>
<accession>A0A2U9IPV4</accession>